<dbReference type="Pfam" id="PF13747">
    <property type="entry name" value="DUF4164"/>
    <property type="match status" value="1"/>
</dbReference>
<organism evidence="1 2">
    <name type="scientific">Lichenifustis flavocetrariae</name>
    <dbReference type="NCBI Taxonomy" id="2949735"/>
    <lineage>
        <taxon>Bacteria</taxon>
        <taxon>Pseudomonadati</taxon>
        <taxon>Pseudomonadota</taxon>
        <taxon>Alphaproteobacteria</taxon>
        <taxon>Hyphomicrobiales</taxon>
        <taxon>Lichenihabitantaceae</taxon>
        <taxon>Lichenifustis</taxon>
    </lineage>
</organism>
<evidence type="ECO:0000313" key="1">
    <source>
        <dbReference type="EMBL" id="MCW6506877.1"/>
    </source>
</evidence>
<dbReference type="EMBL" id="JAMOIM010000001">
    <property type="protein sequence ID" value="MCW6506877.1"/>
    <property type="molecule type" value="Genomic_DNA"/>
</dbReference>
<accession>A0AA41YTS2</accession>
<reference evidence="1" key="1">
    <citation type="submission" date="2022-05" db="EMBL/GenBank/DDBJ databases">
        <authorList>
            <person name="Pankratov T."/>
        </authorList>
    </citation>
    <scope>NUCLEOTIDE SEQUENCE</scope>
    <source>
        <strain evidence="1">BP6-180914</strain>
    </source>
</reference>
<sequence length="99" mass="10963">MALPDRLHNAVKSLTSALDLLDAAVERRMQADAARGDLEQELSVMAEDRARLADDLDRALTKTERVERANRAVAERLDRMSEACTALLDQAPPEEPPQP</sequence>
<dbReference type="Proteomes" id="UP001165667">
    <property type="component" value="Unassembled WGS sequence"/>
</dbReference>
<proteinExistence type="predicted"/>
<dbReference type="AlphaFoldDB" id="A0AA41YTS2"/>
<comment type="caution">
    <text evidence="1">The sequence shown here is derived from an EMBL/GenBank/DDBJ whole genome shotgun (WGS) entry which is preliminary data.</text>
</comment>
<keyword evidence="2" id="KW-1185">Reference proteome</keyword>
<gene>
    <name evidence="1" type="ORF">M8523_02430</name>
</gene>
<name>A0AA41YTS2_9HYPH</name>
<dbReference type="InterPro" id="IPR025310">
    <property type="entry name" value="DUF4164"/>
</dbReference>
<dbReference type="RefSeq" id="WP_282583216.1">
    <property type="nucleotide sequence ID" value="NZ_JAMOIM010000001.1"/>
</dbReference>
<protein>
    <submittedName>
        <fullName evidence="1">DUF4164 domain-containing protein</fullName>
    </submittedName>
</protein>
<evidence type="ECO:0000313" key="2">
    <source>
        <dbReference type="Proteomes" id="UP001165667"/>
    </source>
</evidence>